<name>A0A097EPC7_9GAMM</name>
<dbReference type="InterPro" id="IPR027785">
    <property type="entry name" value="UvrD-like_helicase_C"/>
</dbReference>
<evidence type="ECO:0000313" key="2">
    <source>
        <dbReference type="EMBL" id="AIT09415.1"/>
    </source>
</evidence>
<dbReference type="OrthoDB" id="9763659at2"/>
<reference evidence="2 3" key="1">
    <citation type="submission" date="2014-10" db="EMBL/GenBank/DDBJ databases">
        <title>Whole genome sequence of Francisella endociliophora strain FSC1006, isolated from a laboratory culture of the marine ciliate Euplotes raikovi.</title>
        <authorList>
            <person name="Granberg M."/>
            <person name="Backman S."/>
            <person name="Lundmark E."/>
            <person name="Nilsson E."/>
            <person name="Karlsson E."/>
            <person name="Thelaus J."/>
            <person name="Ohrman C."/>
            <person name="Larkeryd A."/>
            <person name="Stenberg P."/>
        </authorList>
    </citation>
    <scope>NUCLEOTIDE SEQUENCE [LARGE SCALE GENOMIC DNA]</scope>
    <source>
        <strain evidence="2 3">FSC1006</strain>
    </source>
</reference>
<dbReference type="Gene3D" id="3.40.50.300">
    <property type="entry name" value="P-loop containing nucleotide triphosphate hydrolases"/>
    <property type="match status" value="2"/>
</dbReference>
<gene>
    <name evidence="2" type="ORF">LO80_05190</name>
</gene>
<dbReference type="Pfam" id="PF13538">
    <property type="entry name" value="UvrD_C_2"/>
    <property type="match status" value="1"/>
</dbReference>
<dbReference type="AlphaFoldDB" id="A0A097EPC7"/>
<accession>A0A097EPC7</accession>
<dbReference type="PANTHER" id="PTHR47642">
    <property type="entry name" value="ATP-DEPENDENT DNA HELICASE"/>
    <property type="match status" value="1"/>
</dbReference>
<keyword evidence="3" id="KW-1185">Reference proteome</keyword>
<evidence type="ECO:0000313" key="3">
    <source>
        <dbReference type="Proteomes" id="UP000029672"/>
    </source>
</evidence>
<dbReference type="KEGG" id="frf:LO80_05190"/>
<organism evidence="2 3">
    <name type="scientific">Candidatus Francisella endociliophora</name>
    <dbReference type="NCBI Taxonomy" id="653937"/>
    <lineage>
        <taxon>Bacteria</taxon>
        <taxon>Pseudomonadati</taxon>
        <taxon>Pseudomonadota</taxon>
        <taxon>Gammaproteobacteria</taxon>
        <taxon>Thiotrichales</taxon>
        <taxon>Francisellaceae</taxon>
        <taxon>Francisella</taxon>
    </lineage>
</organism>
<dbReference type="STRING" id="1547445.LO80_05190"/>
<dbReference type="InterPro" id="IPR027417">
    <property type="entry name" value="P-loop_NTPase"/>
</dbReference>
<dbReference type="HOGENOM" id="CLU_029429_0_0_6"/>
<dbReference type="CDD" id="cd17933">
    <property type="entry name" value="DEXSc_RecD-like"/>
    <property type="match status" value="1"/>
</dbReference>
<dbReference type="Proteomes" id="UP000029672">
    <property type="component" value="Chromosome"/>
</dbReference>
<dbReference type="EMBL" id="CP009574">
    <property type="protein sequence ID" value="AIT09415.1"/>
    <property type="molecule type" value="Genomic_DNA"/>
</dbReference>
<evidence type="ECO:0000259" key="1">
    <source>
        <dbReference type="Pfam" id="PF13538"/>
    </source>
</evidence>
<proteinExistence type="predicted"/>
<sequence length="471" mass="53432">MQKNILSSSKSLYLPNGQKILLNDQQLESVSLIKKFLKGKERYFLLSGFAGTGKTTVVKKILDEYSKKSIVSAPTRKANVVISQSTATQGYTIHSLLGLQPDINLEDFNPNDPVFGQIKKATIQNYSLVVIDEASMINEALFELIDSEINKSLATKVLFLGDKAQIPPVGGQESPIFELDNRYELTTLMRQSDDNPLATLSQELREVTQELPKFLLDRKSLLNNSDDGLVFVSANEDFREHLKKVFSSSYAKTDPNYAKLIAWRNRTVMQSNRIIRGLVFGEDANLVEKGDVLTGYRAIKGNSKESFLINNCMDYKVVGVSARQKNINGLYGFTVKILEKSKIYKGFEEKNIFVIDARDKENLQDYAEIHDKLLAVARADRQWSIYYEFRKNNLLMTDIDINRDGSYKAKENVIKKDLDYGFAVTAHKAQGSTYRKVFVLLKDIILNKNIVERNQILYVAMTRAQKQSIVL</sequence>
<dbReference type="SUPFAM" id="SSF52540">
    <property type="entry name" value="P-loop containing nucleoside triphosphate hydrolases"/>
    <property type="match status" value="1"/>
</dbReference>
<dbReference type="RefSeq" id="WP_040009158.1">
    <property type="nucleotide sequence ID" value="NZ_CP009574.1"/>
</dbReference>
<dbReference type="Pfam" id="PF13604">
    <property type="entry name" value="AAA_30"/>
    <property type="match status" value="1"/>
</dbReference>
<protein>
    <submittedName>
        <fullName evidence="2">Disulfide oxidoreductase</fullName>
    </submittedName>
</protein>
<feature type="domain" description="UvrD-like helicase C-terminal" evidence="1">
    <location>
        <begin position="421"/>
        <end position="470"/>
    </location>
</feature>
<dbReference type="eggNOG" id="COG0507">
    <property type="taxonomic scope" value="Bacteria"/>
</dbReference>
<dbReference type="InterPro" id="IPR051055">
    <property type="entry name" value="PIF1_helicase"/>
</dbReference>
<dbReference type="CDD" id="cd18809">
    <property type="entry name" value="SF1_C_RecD"/>
    <property type="match status" value="1"/>
</dbReference>